<evidence type="ECO:0000259" key="4">
    <source>
        <dbReference type="PROSITE" id="PS50956"/>
    </source>
</evidence>
<dbReference type="EMBL" id="JBHTLK010000174">
    <property type="protein sequence ID" value="MFD1150679.1"/>
    <property type="molecule type" value="Genomic_DNA"/>
</dbReference>
<gene>
    <name evidence="5" type="ORF">ACFQ3T_26410</name>
</gene>
<accession>A0ABW3R0Y4</accession>
<evidence type="ECO:0000256" key="2">
    <source>
        <dbReference type="ARBA" id="ARBA00023125"/>
    </source>
</evidence>
<dbReference type="Pfam" id="PF13404">
    <property type="entry name" value="HTH_AsnC-type"/>
    <property type="match status" value="1"/>
</dbReference>
<dbReference type="InterPro" id="IPR019888">
    <property type="entry name" value="Tscrpt_reg_AsnC-like"/>
</dbReference>
<keyword evidence="1" id="KW-0805">Transcription regulation</keyword>
<comment type="caution">
    <text evidence="5">The sequence shown here is derived from an EMBL/GenBank/DDBJ whole genome shotgun (WGS) entry which is preliminary data.</text>
</comment>
<dbReference type="Proteomes" id="UP001597168">
    <property type="component" value="Unassembled WGS sequence"/>
</dbReference>
<dbReference type="Gene3D" id="1.10.10.10">
    <property type="entry name" value="Winged helix-like DNA-binding domain superfamily/Winged helix DNA-binding domain"/>
    <property type="match status" value="1"/>
</dbReference>
<dbReference type="InterPro" id="IPR011008">
    <property type="entry name" value="Dimeric_a/b-barrel"/>
</dbReference>
<dbReference type="PROSITE" id="PS50956">
    <property type="entry name" value="HTH_ASNC_2"/>
    <property type="match status" value="1"/>
</dbReference>
<organism evidence="5 6">
    <name type="scientific">Saccharothrix hoggarensis</name>
    <dbReference type="NCBI Taxonomy" id="913853"/>
    <lineage>
        <taxon>Bacteria</taxon>
        <taxon>Bacillati</taxon>
        <taxon>Actinomycetota</taxon>
        <taxon>Actinomycetes</taxon>
        <taxon>Pseudonocardiales</taxon>
        <taxon>Pseudonocardiaceae</taxon>
        <taxon>Saccharothrix</taxon>
    </lineage>
</organism>
<dbReference type="InterPro" id="IPR019887">
    <property type="entry name" value="Tscrpt_reg_AsnC/Lrp_C"/>
</dbReference>
<reference evidence="6" key="1">
    <citation type="journal article" date="2019" name="Int. J. Syst. Evol. Microbiol.">
        <title>The Global Catalogue of Microorganisms (GCM) 10K type strain sequencing project: providing services to taxonomists for standard genome sequencing and annotation.</title>
        <authorList>
            <consortium name="The Broad Institute Genomics Platform"/>
            <consortium name="The Broad Institute Genome Sequencing Center for Infectious Disease"/>
            <person name="Wu L."/>
            <person name="Ma J."/>
        </authorList>
    </citation>
    <scope>NUCLEOTIDE SEQUENCE [LARGE SCALE GENOMIC DNA]</scope>
    <source>
        <strain evidence="6">CCUG 60214</strain>
    </source>
</reference>
<dbReference type="Pfam" id="PF01037">
    <property type="entry name" value="AsnC_trans_reg"/>
    <property type="match status" value="1"/>
</dbReference>
<proteinExistence type="predicted"/>
<evidence type="ECO:0000313" key="5">
    <source>
        <dbReference type="EMBL" id="MFD1150679.1"/>
    </source>
</evidence>
<dbReference type="InterPro" id="IPR000485">
    <property type="entry name" value="AsnC-type_HTH_dom"/>
</dbReference>
<evidence type="ECO:0000313" key="6">
    <source>
        <dbReference type="Proteomes" id="UP001597168"/>
    </source>
</evidence>
<name>A0ABW3R0Y4_9PSEU</name>
<protein>
    <submittedName>
        <fullName evidence="5">Lrp/AsnC family transcriptional regulator</fullName>
    </submittedName>
</protein>
<dbReference type="SUPFAM" id="SSF54909">
    <property type="entry name" value="Dimeric alpha+beta barrel"/>
    <property type="match status" value="1"/>
</dbReference>
<keyword evidence="6" id="KW-1185">Reference proteome</keyword>
<dbReference type="SMART" id="SM00344">
    <property type="entry name" value="HTH_ASNC"/>
    <property type="match status" value="1"/>
</dbReference>
<dbReference type="PRINTS" id="PR00033">
    <property type="entry name" value="HTHASNC"/>
</dbReference>
<dbReference type="PANTHER" id="PTHR30154:SF54">
    <property type="entry name" value="POSSIBLE TRANSCRIPTIONAL REGULATORY PROTEIN (PROBABLY LRP_ASNC-FAMILY)"/>
    <property type="match status" value="1"/>
</dbReference>
<dbReference type="RefSeq" id="WP_380726977.1">
    <property type="nucleotide sequence ID" value="NZ_JBHTLK010000174.1"/>
</dbReference>
<evidence type="ECO:0000256" key="1">
    <source>
        <dbReference type="ARBA" id="ARBA00023015"/>
    </source>
</evidence>
<feature type="domain" description="HTH asnC-type" evidence="4">
    <location>
        <begin position="2"/>
        <end position="63"/>
    </location>
</feature>
<keyword evidence="3" id="KW-0804">Transcription</keyword>
<evidence type="ECO:0000256" key="3">
    <source>
        <dbReference type="ARBA" id="ARBA00023163"/>
    </source>
</evidence>
<sequence>MLDSVDAAIVRELQKDARLPNKDLADRVNVAASTCVVRHRSLRERGVITGYHAEVDLAAVGRPVQAIIAVRVRPHTRAIVEPFMDYVLSLPEVLAMSHVAGPEDFLVHVAVADTPHLQRLVLDRFTTRREVSEVQTNLLFQHVRKHTVPPAGSDGARDRWS</sequence>
<dbReference type="SUPFAM" id="SSF46785">
    <property type="entry name" value="Winged helix' DNA-binding domain"/>
    <property type="match status" value="1"/>
</dbReference>
<dbReference type="Gene3D" id="3.30.70.920">
    <property type="match status" value="1"/>
</dbReference>
<dbReference type="PANTHER" id="PTHR30154">
    <property type="entry name" value="LEUCINE-RESPONSIVE REGULATORY PROTEIN"/>
    <property type="match status" value="1"/>
</dbReference>
<dbReference type="InterPro" id="IPR036390">
    <property type="entry name" value="WH_DNA-bd_sf"/>
</dbReference>
<keyword evidence="2" id="KW-0238">DNA-binding</keyword>
<dbReference type="InterPro" id="IPR036388">
    <property type="entry name" value="WH-like_DNA-bd_sf"/>
</dbReference>